<accession>A0ABP0AUC3</accession>
<comment type="caution">
    <text evidence="1">The sequence shown here is derived from an EMBL/GenBank/DDBJ whole genome shotgun (WGS) entry which is preliminary data.</text>
</comment>
<reference evidence="1 2" key="1">
    <citation type="submission" date="2024-01" db="EMBL/GenBank/DDBJ databases">
        <authorList>
            <person name="Allen C."/>
            <person name="Tagirdzhanova G."/>
        </authorList>
    </citation>
    <scope>NUCLEOTIDE SEQUENCE [LARGE SCALE GENOMIC DNA]</scope>
</reference>
<proteinExistence type="predicted"/>
<organism evidence="1 2">
    <name type="scientific">Sporothrix eucalyptigena</name>
    <dbReference type="NCBI Taxonomy" id="1812306"/>
    <lineage>
        <taxon>Eukaryota</taxon>
        <taxon>Fungi</taxon>
        <taxon>Dikarya</taxon>
        <taxon>Ascomycota</taxon>
        <taxon>Pezizomycotina</taxon>
        <taxon>Sordariomycetes</taxon>
        <taxon>Sordariomycetidae</taxon>
        <taxon>Ophiostomatales</taxon>
        <taxon>Ophiostomataceae</taxon>
        <taxon>Sporothrix</taxon>
    </lineage>
</organism>
<evidence type="ECO:0000313" key="1">
    <source>
        <dbReference type="EMBL" id="CAK7210859.1"/>
    </source>
</evidence>
<dbReference type="Proteomes" id="UP001642482">
    <property type="component" value="Unassembled WGS sequence"/>
</dbReference>
<protein>
    <submittedName>
        <fullName evidence="1">Uncharacterized protein</fullName>
    </submittedName>
</protein>
<name>A0ABP0AUC3_9PEZI</name>
<evidence type="ECO:0000313" key="2">
    <source>
        <dbReference type="Proteomes" id="UP001642482"/>
    </source>
</evidence>
<sequence length="254" mass="27768">MHLYLDYSEILGLSLLSKQFAGEGVENYLPWSVRHRAVAQAESRLPLKLNDKRACYLCFRIKENKDFQEADTMASHERVVQRDVFTGQRIFDVTLGPSPGQYTGIIQPPWVPVSPVSPISMGLGMGANANMYGAAMESASGFSIGDGVSGDGLAAIANMGTPVSAVVSPPTLRRIYHQWRPQAPGAEAGQIESLRSYCVECALDTRLASAGDLIKLRSGPQLWVCACQIARSRDNTERCRGCNMAPVYRTAKKR</sequence>
<dbReference type="EMBL" id="CAWUHD010000005">
    <property type="protein sequence ID" value="CAK7210859.1"/>
    <property type="molecule type" value="Genomic_DNA"/>
</dbReference>
<keyword evidence="2" id="KW-1185">Reference proteome</keyword>
<gene>
    <name evidence="1" type="ORF">SEUCBS140593_000973</name>
</gene>